<evidence type="ECO:0000256" key="1">
    <source>
        <dbReference type="SAM" id="MobiDB-lite"/>
    </source>
</evidence>
<feature type="region of interest" description="Disordered" evidence="1">
    <location>
        <begin position="66"/>
        <end position="88"/>
    </location>
</feature>
<gene>
    <name evidence="3" type="ORF">F8566_20020</name>
</gene>
<keyword evidence="2" id="KW-0812">Transmembrane</keyword>
<evidence type="ECO:0000313" key="3">
    <source>
        <dbReference type="EMBL" id="KAB2347302.1"/>
    </source>
</evidence>
<name>A0A6H9YMS5_9ACTN</name>
<keyword evidence="2" id="KW-0472">Membrane</keyword>
<feature type="transmembrane region" description="Helical" evidence="2">
    <location>
        <begin position="25"/>
        <end position="47"/>
    </location>
</feature>
<dbReference type="Proteomes" id="UP000468735">
    <property type="component" value="Unassembled WGS sequence"/>
</dbReference>
<proteinExistence type="predicted"/>
<dbReference type="AlphaFoldDB" id="A0A6H9YMS5"/>
<keyword evidence="2" id="KW-1133">Transmembrane helix</keyword>
<organism evidence="3 4">
    <name type="scientific">Actinomadura rudentiformis</name>
    <dbReference type="NCBI Taxonomy" id="359158"/>
    <lineage>
        <taxon>Bacteria</taxon>
        <taxon>Bacillati</taxon>
        <taxon>Actinomycetota</taxon>
        <taxon>Actinomycetes</taxon>
        <taxon>Streptosporangiales</taxon>
        <taxon>Thermomonosporaceae</taxon>
        <taxon>Actinomadura</taxon>
    </lineage>
</organism>
<dbReference type="EMBL" id="WBMT01000009">
    <property type="protein sequence ID" value="KAB2347302.1"/>
    <property type="molecule type" value="Genomic_DNA"/>
</dbReference>
<comment type="caution">
    <text evidence="3">The sequence shown here is derived from an EMBL/GenBank/DDBJ whole genome shotgun (WGS) entry which is preliminary data.</text>
</comment>
<sequence>MLNDLAAYATATDWADLVITTRGRIAWWLILTAAGTGVTGILIGFIWGDRAGTARERDRLETGGYVTTQPGAQVSDQRGYGATEKRTS</sequence>
<protein>
    <submittedName>
        <fullName evidence="3">Uncharacterized protein</fullName>
    </submittedName>
</protein>
<evidence type="ECO:0000256" key="2">
    <source>
        <dbReference type="SAM" id="Phobius"/>
    </source>
</evidence>
<evidence type="ECO:0000313" key="4">
    <source>
        <dbReference type="Proteomes" id="UP000468735"/>
    </source>
</evidence>
<reference evidence="3 4" key="1">
    <citation type="submission" date="2019-09" db="EMBL/GenBank/DDBJ databases">
        <title>Actinomadura physcomitrii sp. nov., a novel actinomycete isolated from moss [Physcomitrium sphaericum (Ludw) Fuernr].</title>
        <authorList>
            <person name="Zhuang X."/>
            <person name="Liu C."/>
        </authorList>
    </citation>
    <scope>NUCLEOTIDE SEQUENCE [LARGE SCALE GENOMIC DNA]</scope>
    <source>
        <strain evidence="3 4">HMC1</strain>
    </source>
</reference>
<dbReference type="RefSeq" id="WP_151562003.1">
    <property type="nucleotide sequence ID" value="NZ_WBMT01000009.1"/>
</dbReference>
<accession>A0A6H9YMS5</accession>
<keyword evidence="4" id="KW-1185">Reference proteome</keyword>
<feature type="compositionally biased region" description="Polar residues" evidence="1">
    <location>
        <begin position="66"/>
        <end position="76"/>
    </location>
</feature>